<reference evidence="1 2" key="1">
    <citation type="journal article" date="2010" name="Science">
        <title>Genomic analysis of organismal complexity in the multicellular green alga Volvox carteri.</title>
        <authorList>
            <person name="Prochnik S.E."/>
            <person name="Umen J."/>
            <person name="Nedelcu A.M."/>
            <person name="Hallmann A."/>
            <person name="Miller S.M."/>
            <person name="Nishii I."/>
            <person name="Ferris P."/>
            <person name="Kuo A."/>
            <person name="Mitros T."/>
            <person name="Fritz-Laylin L.K."/>
            <person name="Hellsten U."/>
            <person name="Chapman J."/>
            <person name="Simakov O."/>
            <person name="Rensing S.A."/>
            <person name="Terry A."/>
            <person name="Pangilinan J."/>
            <person name="Kapitonov V."/>
            <person name="Jurka J."/>
            <person name="Salamov A."/>
            <person name="Shapiro H."/>
            <person name="Schmutz J."/>
            <person name="Grimwood J."/>
            <person name="Lindquist E."/>
            <person name="Lucas S."/>
            <person name="Grigoriev I.V."/>
            <person name="Schmitt R."/>
            <person name="Kirk D."/>
            <person name="Rokhsar D.S."/>
        </authorList>
    </citation>
    <scope>NUCLEOTIDE SEQUENCE [LARGE SCALE GENOMIC DNA]</scope>
    <source>
        <strain evidence="2">f. Nagariensis / Eve</strain>
    </source>
</reference>
<dbReference type="InParanoid" id="D8UCY3"/>
<dbReference type="AlphaFoldDB" id="D8UCY3"/>
<sequence length="139" mass="15446">MVVTLPGKLTNDDAIIWSRRMETPRQTVGLLFQTIGAADRKHERRCLYQSKPNSLLVRPSLRPFPFPEAARPNRVDLGRSEGARSATSFTVNFNVSCNLAGQSVMFMVTSADVALLEPWLQNSHMYGSSSRMRALGTCS</sequence>
<evidence type="ECO:0000313" key="2">
    <source>
        <dbReference type="Proteomes" id="UP000001058"/>
    </source>
</evidence>
<keyword evidence="2" id="KW-1185">Reference proteome</keyword>
<proteinExistence type="predicted"/>
<protein>
    <submittedName>
        <fullName evidence="1">Uncharacterized protein</fullName>
    </submittedName>
</protein>
<gene>
    <name evidence="1" type="ORF">VOLCADRAFT_97519</name>
</gene>
<organism evidence="2">
    <name type="scientific">Volvox carteri f. nagariensis</name>
    <dbReference type="NCBI Taxonomy" id="3068"/>
    <lineage>
        <taxon>Eukaryota</taxon>
        <taxon>Viridiplantae</taxon>
        <taxon>Chlorophyta</taxon>
        <taxon>core chlorophytes</taxon>
        <taxon>Chlorophyceae</taxon>
        <taxon>CS clade</taxon>
        <taxon>Chlamydomonadales</taxon>
        <taxon>Volvocaceae</taxon>
        <taxon>Volvox</taxon>
    </lineage>
</organism>
<dbReference type="GeneID" id="9619788"/>
<dbReference type="RefSeq" id="XP_002956485.1">
    <property type="nucleotide sequence ID" value="XM_002956439.1"/>
</dbReference>
<evidence type="ECO:0000313" key="1">
    <source>
        <dbReference type="EMBL" id="EFJ42422.1"/>
    </source>
</evidence>
<accession>D8UCY3</accession>
<dbReference type="EMBL" id="GL378382">
    <property type="protein sequence ID" value="EFJ42422.1"/>
    <property type="molecule type" value="Genomic_DNA"/>
</dbReference>
<name>D8UCY3_VOLCA</name>
<dbReference type="Proteomes" id="UP000001058">
    <property type="component" value="Unassembled WGS sequence"/>
</dbReference>
<dbReference type="KEGG" id="vcn:VOLCADRAFT_97519"/>